<keyword evidence="4 8" id="KW-0133">Cell shape</keyword>
<dbReference type="InterPro" id="IPR036565">
    <property type="entry name" value="Mur-like_cat_sf"/>
</dbReference>
<dbReference type="NCBIfam" id="NF001124">
    <property type="entry name" value="PRK00139.1-2"/>
    <property type="match status" value="1"/>
</dbReference>
<feature type="binding site" evidence="8">
    <location>
        <position position="460"/>
    </location>
    <ligand>
        <name>meso-2,6-diaminopimelate</name>
        <dbReference type="ChEBI" id="CHEBI:57791"/>
    </ligand>
</feature>
<reference evidence="13 14" key="1">
    <citation type="submission" date="2017-09" db="EMBL/GenBank/DDBJ databases">
        <title>Large-scale bioinformatics analysis of Bacillus genomes uncovers conserved roles of natural products in bacterial physiology.</title>
        <authorList>
            <consortium name="Agbiome Team Llc"/>
            <person name="Bleich R.M."/>
            <person name="Grubbs K.J."/>
            <person name="Santa Maria K.C."/>
            <person name="Allen S.E."/>
            <person name="Farag S."/>
            <person name="Shank E.A."/>
            <person name="Bowers A."/>
        </authorList>
    </citation>
    <scope>NUCLEOTIDE SEQUENCE [LARGE SCALE GENOMIC DNA]</scope>
    <source>
        <strain evidence="13 14">AFS092789</strain>
    </source>
</reference>
<keyword evidence="6 8" id="KW-0131">Cell cycle</keyword>
<dbReference type="Pfam" id="PF08245">
    <property type="entry name" value="Mur_ligase_M"/>
    <property type="match status" value="1"/>
</dbReference>
<comment type="function">
    <text evidence="8">Catalyzes the addition of meso-diaminopimelic acid to the nucleotide precursor UDP-N-acetylmuramoyl-L-alanyl-D-glutamate (UMAG) in the biosynthesis of bacterial cell-wall peptidoglycan.</text>
</comment>
<dbReference type="NCBIfam" id="TIGR01085">
    <property type="entry name" value="murE"/>
    <property type="match status" value="1"/>
</dbReference>
<keyword evidence="3 8" id="KW-0132">Cell division</keyword>
<dbReference type="EC" id="6.3.2.13" evidence="8"/>
<comment type="subcellular location">
    <subcellularLocation>
        <location evidence="8 9">Cytoplasm</location>
    </subcellularLocation>
</comment>
<dbReference type="InterPro" id="IPR000713">
    <property type="entry name" value="Mur_ligase_N"/>
</dbReference>
<comment type="cofactor">
    <cofactor evidence="8">
        <name>Mg(2+)</name>
        <dbReference type="ChEBI" id="CHEBI:18420"/>
    </cofactor>
</comment>
<feature type="short sequence motif" description="Meso-diaminopimelate recognition motif" evidence="8">
    <location>
        <begin position="410"/>
        <end position="413"/>
    </location>
</feature>
<keyword evidence="8" id="KW-0067">ATP-binding</keyword>
<dbReference type="InterPro" id="IPR036615">
    <property type="entry name" value="Mur_ligase_C_dom_sf"/>
</dbReference>
<keyword evidence="8" id="KW-0963">Cytoplasm</keyword>
<gene>
    <name evidence="8" type="primary">murE</name>
    <name evidence="13" type="ORF">CON36_27540</name>
</gene>
<comment type="similarity">
    <text evidence="2 8">Belongs to the MurCDEF family. MurE subfamily.</text>
</comment>
<sequence length="491" mass="54811">MNTKKLFSVIKIKEVYGNIPSEITTLAADSRKIKEGSVFVCIRGNTVDGHDFLDSAIEKGAKVVVVEELPGKMREDIAYVKVPNTDRALAYLANCYYDYPSEKLRIIGVTGTNGKTTISTAINDILRGQGYKTGVTGTIVVDINGNIFPSKNTTSDVLTVQETLHKMVDEGVTDVVMEVSSHGLSLGRLWGVDFQTGIFTNLTQDHLDFHGTMENYKQAKGLLFAQMGQDIKKEKVAILNADDKTSEYYQTITSASVITYGIDNKADFQAINIVYREDKTEFDLVYPSGTQHIEMPFVGKFNVSNMLSVIVALFEKGIPMERIAEGLQKIKPANGRMERVVEDEKRFVFIDYAHTPDGVEKVLDSVKLFANPKRKVFFVIGTGGNRDKLKRPIMGKLASERADFVIFTTDNPRFEPWEEIMEQLAGGAIDDNFECIGDREKAIFRAIELAQEGDTVVIAGKGHETYQIIGSKKHPFNDKEVVLRAMQKYHL</sequence>
<evidence type="ECO:0000256" key="7">
    <source>
        <dbReference type="ARBA" id="ARBA00023316"/>
    </source>
</evidence>
<dbReference type="CDD" id="cd01983">
    <property type="entry name" value="SIMIBI"/>
    <property type="match status" value="1"/>
</dbReference>
<dbReference type="InterPro" id="IPR013221">
    <property type="entry name" value="Mur_ligase_cen"/>
</dbReference>
<evidence type="ECO:0000259" key="12">
    <source>
        <dbReference type="Pfam" id="PF08245"/>
    </source>
</evidence>
<dbReference type="GO" id="GO:0071555">
    <property type="term" value="P:cell wall organization"/>
    <property type="evidence" value="ECO:0007669"/>
    <property type="project" value="UniProtKB-KW"/>
</dbReference>
<keyword evidence="8" id="KW-0460">Magnesium</keyword>
<comment type="caution">
    <text evidence="13">The sequence shown here is derived from an EMBL/GenBank/DDBJ whole genome shotgun (WGS) entry which is preliminary data.</text>
</comment>
<dbReference type="GO" id="GO:0008765">
    <property type="term" value="F:UDP-N-acetylmuramoylalanyl-D-glutamate-2,6-diaminopimelate ligase activity"/>
    <property type="evidence" value="ECO:0007669"/>
    <property type="project" value="UniProtKB-UniRule"/>
</dbReference>
<evidence type="ECO:0000256" key="8">
    <source>
        <dbReference type="HAMAP-Rule" id="MF_00208"/>
    </source>
</evidence>
<feature type="domain" description="Mur ligase N-terminal catalytic" evidence="10">
    <location>
        <begin position="22"/>
        <end position="94"/>
    </location>
</feature>
<evidence type="ECO:0000256" key="2">
    <source>
        <dbReference type="ARBA" id="ARBA00005898"/>
    </source>
</evidence>
<dbReference type="GO" id="GO:0005524">
    <property type="term" value="F:ATP binding"/>
    <property type="evidence" value="ECO:0007669"/>
    <property type="project" value="UniProtKB-UniRule"/>
</dbReference>
<evidence type="ECO:0000259" key="10">
    <source>
        <dbReference type="Pfam" id="PF01225"/>
    </source>
</evidence>
<comment type="caution">
    <text evidence="8">Lacks conserved residue(s) required for the propagation of feature annotation.</text>
</comment>
<feature type="domain" description="Mur ligase central" evidence="12">
    <location>
        <begin position="109"/>
        <end position="312"/>
    </location>
</feature>
<keyword evidence="8 13" id="KW-0436">Ligase</keyword>
<feature type="binding site" evidence="8">
    <location>
        <position position="180"/>
    </location>
    <ligand>
        <name>UDP-N-acetyl-alpha-D-muramoyl-L-alanyl-D-glutamate</name>
        <dbReference type="ChEBI" id="CHEBI:83900"/>
    </ligand>
</feature>
<proteinExistence type="inferred from homology"/>
<evidence type="ECO:0000256" key="5">
    <source>
        <dbReference type="ARBA" id="ARBA00022984"/>
    </source>
</evidence>
<evidence type="ECO:0000256" key="6">
    <source>
        <dbReference type="ARBA" id="ARBA00023306"/>
    </source>
</evidence>
<keyword evidence="5 8" id="KW-0573">Peptidoglycan synthesis</keyword>
<dbReference type="Pfam" id="PF02875">
    <property type="entry name" value="Mur_ligase_C"/>
    <property type="match status" value="1"/>
</dbReference>
<evidence type="ECO:0000313" key="14">
    <source>
        <dbReference type="Proteomes" id="UP000219922"/>
    </source>
</evidence>
<dbReference type="GO" id="GO:0008360">
    <property type="term" value="P:regulation of cell shape"/>
    <property type="evidence" value="ECO:0007669"/>
    <property type="project" value="UniProtKB-KW"/>
</dbReference>
<comment type="catalytic activity">
    <reaction evidence="8">
        <text>UDP-N-acetyl-alpha-D-muramoyl-L-alanyl-D-glutamate + meso-2,6-diaminopimelate + ATP = UDP-N-acetyl-alpha-D-muramoyl-L-alanyl-gamma-D-glutamyl-meso-2,6-diaminopimelate + ADP + phosphate + H(+)</text>
        <dbReference type="Rhea" id="RHEA:23676"/>
        <dbReference type="ChEBI" id="CHEBI:15378"/>
        <dbReference type="ChEBI" id="CHEBI:30616"/>
        <dbReference type="ChEBI" id="CHEBI:43474"/>
        <dbReference type="ChEBI" id="CHEBI:57791"/>
        <dbReference type="ChEBI" id="CHEBI:83900"/>
        <dbReference type="ChEBI" id="CHEBI:83905"/>
        <dbReference type="ChEBI" id="CHEBI:456216"/>
        <dbReference type="EC" id="6.3.2.13"/>
    </reaction>
</comment>
<dbReference type="Gene3D" id="3.90.190.20">
    <property type="entry name" value="Mur ligase, C-terminal domain"/>
    <property type="match status" value="1"/>
</dbReference>
<dbReference type="SUPFAM" id="SSF63418">
    <property type="entry name" value="MurE/MurF N-terminal domain"/>
    <property type="match status" value="1"/>
</dbReference>
<evidence type="ECO:0000313" key="13">
    <source>
        <dbReference type="EMBL" id="PDZ95592.1"/>
    </source>
</evidence>
<evidence type="ECO:0000256" key="9">
    <source>
        <dbReference type="RuleBase" id="RU004135"/>
    </source>
</evidence>
<dbReference type="Gene3D" id="3.40.1390.10">
    <property type="entry name" value="MurE/MurF, N-terminal domain"/>
    <property type="match status" value="1"/>
</dbReference>
<keyword evidence="7 8" id="KW-0961">Cell wall biogenesis/degradation</keyword>
<dbReference type="SUPFAM" id="SSF53244">
    <property type="entry name" value="MurD-like peptide ligases, peptide-binding domain"/>
    <property type="match status" value="1"/>
</dbReference>
<dbReference type="Gene3D" id="3.40.1190.10">
    <property type="entry name" value="Mur-like, catalytic domain"/>
    <property type="match status" value="1"/>
</dbReference>
<feature type="domain" description="Mur ligase C-terminal" evidence="11">
    <location>
        <begin position="335"/>
        <end position="462"/>
    </location>
</feature>
<feature type="binding site" evidence="8">
    <location>
        <begin position="153"/>
        <end position="154"/>
    </location>
    <ligand>
        <name>UDP-N-acetyl-alpha-D-muramoyl-L-alanyl-D-glutamate</name>
        <dbReference type="ChEBI" id="CHEBI:83900"/>
    </ligand>
</feature>
<dbReference type="GO" id="GO:0051301">
    <property type="term" value="P:cell division"/>
    <property type="evidence" value="ECO:0007669"/>
    <property type="project" value="UniProtKB-KW"/>
</dbReference>
<evidence type="ECO:0000259" key="11">
    <source>
        <dbReference type="Pfam" id="PF02875"/>
    </source>
</evidence>
<organism evidence="13 14">
    <name type="scientific">Bacillus cereus</name>
    <dbReference type="NCBI Taxonomy" id="1396"/>
    <lineage>
        <taxon>Bacteria</taxon>
        <taxon>Bacillati</taxon>
        <taxon>Bacillota</taxon>
        <taxon>Bacilli</taxon>
        <taxon>Bacillales</taxon>
        <taxon>Bacillaceae</taxon>
        <taxon>Bacillus</taxon>
        <taxon>Bacillus cereus group</taxon>
    </lineage>
</organism>
<dbReference type="AlphaFoldDB" id="A0A9X6SUX0"/>
<feature type="binding site" evidence="8">
    <location>
        <position position="464"/>
    </location>
    <ligand>
        <name>meso-2,6-diaminopimelate</name>
        <dbReference type="ChEBI" id="CHEBI:57791"/>
    </ligand>
</feature>
<dbReference type="InterPro" id="IPR004101">
    <property type="entry name" value="Mur_ligase_C"/>
</dbReference>
<feature type="binding site" evidence="8">
    <location>
        <position position="152"/>
    </location>
    <ligand>
        <name>UDP-N-acetyl-alpha-D-muramoyl-L-alanyl-D-glutamate</name>
        <dbReference type="ChEBI" id="CHEBI:83900"/>
    </ligand>
</feature>
<dbReference type="GO" id="GO:0000287">
    <property type="term" value="F:magnesium ion binding"/>
    <property type="evidence" value="ECO:0007669"/>
    <property type="project" value="UniProtKB-UniRule"/>
</dbReference>
<dbReference type="NCBIfam" id="NF001126">
    <property type="entry name" value="PRK00139.1-4"/>
    <property type="match status" value="1"/>
</dbReference>
<keyword evidence="8" id="KW-0547">Nucleotide-binding</keyword>
<dbReference type="GO" id="GO:0009252">
    <property type="term" value="P:peptidoglycan biosynthetic process"/>
    <property type="evidence" value="ECO:0007669"/>
    <property type="project" value="UniProtKB-UniRule"/>
</dbReference>
<feature type="binding site" evidence="8">
    <location>
        <position position="30"/>
    </location>
    <ligand>
        <name>UDP-N-acetyl-alpha-D-muramoyl-L-alanyl-D-glutamate</name>
        <dbReference type="ChEBI" id="CHEBI:83900"/>
    </ligand>
</feature>
<feature type="binding site" evidence="8">
    <location>
        <begin position="111"/>
        <end position="117"/>
    </location>
    <ligand>
        <name>ATP</name>
        <dbReference type="ChEBI" id="CHEBI:30616"/>
    </ligand>
</feature>
<feature type="modified residue" description="N6-carboxylysine" evidence="8">
    <location>
        <position position="220"/>
    </location>
</feature>
<dbReference type="PANTHER" id="PTHR23135:SF4">
    <property type="entry name" value="UDP-N-ACETYLMURAMOYL-L-ALANYL-D-GLUTAMATE--2,6-DIAMINOPIMELATE LIGASE MURE HOMOLOG, CHLOROPLASTIC"/>
    <property type="match status" value="1"/>
</dbReference>
<evidence type="ECO:0000256" key="3">
    <source>
        <dbReference type="ARBA" id="ARBA00022618"/>
    </source>
</evidence>
<accession>A0A9X6SUX0</accession>
<dbReference type="SUPFAM" id="SSF53623">
    <property type="entry name" value="MurD-like peptide ligases, catalytic domain"/>
    <property type="match status" value="1"/>
</dbReference>
<dbReference type="InterPro" id="IPR005761">
    <property type="entry name" value="UDP-N-AcMur-Glu-dNH2Pim_ligase"/>
</dbReference>
<dbReference type="HAMAP" id="MF_00208">
    <property type="entry name" value="MurE"/>
    <property type="match status" value="1"/>
</dbReference>
<comment type="PTM">
    <text evidence="8">Carboxylation is probably crucial for Mg(2+) binding and, consequently, for the gamma-phosphate positioning of ATP.</text>
</comment>
<dbReference type="InterPro" id="IPR035911">
    <property type="entry name" value="MurE/MurF_N"/>
</dbReference>
<feature type="binding site" evidence="8">
    <location>
        <begin position="410"/>
        <end position="413"/>
    </location>
    <ligand>
        <name>meso-2,6-diaminopimelate</name>
        <dbReference type="ChEBI" id="CHEBI:57791"/>
    </ligand>
</feature>
<protein>
    <recommendedName>
        <fullName evidence="8">UDP-N-acetylmuramoyl-L-alanyl-D-glutamate--2,6-diaminopimelate ligase</fullName>
        <ecNumber evidence="8">6.3.2.13</ecNumber>
    </recommendedName>
    <alternativeName>
        <fullName evidence="8">Meso-A2pm-adding enzyme</fullName>
    </alternativeName>
    <alternativeName>
        <fullName evidence="8">Meso-diaminopimelate-adding enzyme</fullName>
    </alternativeName>
    <alternativeName>
        <fullName evidence="8">UDP-MurNAc-L-Ala-D-Glu:meso-diaminopimelate ligase</fullName>
    </alternativeName>
    <alternativeName>
        <fullName evidence="8">UDP-MurNAc-tripeptide synthetase</fullName>
    </alternativeName>
    <alternativeName>
        <fullName evidence="8">UDP-N-acetylmuramyl-tripeptide synthetase</fullName>
    </alternativeName>
</protein>
<dbReference type="PANTHER" id="PTHR23135">
    <property type="entry name" value="MUR LIGASE FAMILY MEMBER"/>
    <property type="match status" value="1"/>
</dbReference>
<evidence type="ECO:0000256" key="4">
    <source>
        <dbReference type="ARBA" id="ARBA00022960"/>
    </source>
</evidence>
<evidence type="ECO:0000256" key="1">
    <source>
        <dbReference type="ARBA" id="ARBA00004752"/>
    </source>
</evidence>
<feature type="binding site" evidence="8">
    <location>
        <position position="188"/>
    </location>
    <ligand>
        <name>UDP-N-acetyl-alpha-D-muramoyl-L-alanyl-D-glutamate</name>
        <dbReference type="ChEBI" id="CHEBI:83900"/>
    </ligand>
</feature>
<feature type="binding site" evidence="8">
    <location>
        <position position="386"/>
    </location>
    <ligand>
        <name>meso-2,6-diaminopimelate</name>
        <dbReference type="ChEBI" id="CHEBI:57791"/>
    </ligand>
</feature>
<name>A0A9X6SUX0_BACCE</name>
<dbReference type="Pfam" id="PF01225">
    <property type="entry name" value="Mur_ligase"/>
    <property type="match status" value="1"/>
</dbReference>
<dbReference type="GO" id="GO:0005737">
    <property type="term" value="C:cytoplasm"/>
    <property type="evidence" value="ECO:0007669"/>
    <property type="project" value="UniProtKB-SubCell"/>
</dbReference>
<dbReference type="EMBL" id="NVMX01000052">
    <property type="protein sequence ID" value="PDZ95592.1"/>
    <property type="molecule type" value="Genomic_DNA"/>
</dbReference>
<dbReference type="Proteomes" id="UP000219922">
    <property type="component" value="Unassembled WGS sequence"/>
</dbReference>
<comment type="pathway">
    <text evidence="1 8 9">Cell wall biogenesis; peptidoglycan biosynthesis.</text>
</comment>